<sequence length="80" mass="9058">MKIFKIVYAVALVSTVALTSCRDTISKTESTEEHGHDHDANGGHMHEETIEQEEFHVDKDSMAIKPETHKHDDGSEHHNH</sequence>
<gene>
    <name evidence="2" type="ORF">SAMN03080602_03761</name>
</gene>
<organism evidence="2 3">
    <name type="scientific">Arenibacter troitsensis</name>
    <dbReference type="NCBI Taxonomy" id="188872"/>
    <lineage>
        <taxon>Bacteria</taxon>
        <taxon>Pseudomonadati</taxon>
        <taxon>Bacteroidota</taxon>
        <taxon>Flavobacteriia</taxon>
        <taxon>Flavobacteriales</taxon>
        <taxon>Flavobacteriaceae</taxon>
        <taxon>Arenibacter</taxon>
    </lineage>
</organism>
<dbReference type="AlphaFoldDB" id="A0A1X7L4W4"/>
<evidence type="ECO:0000256" key="1">
    <source>
        <dbReference type="SAM" id="MobiDB-lite"/>
    </source>
</evidence>
<proteinExistence type="predicted"/>
<evidence type="ECO:0000313" key="2">
    <source>
        <dbReference type="EMBL" id="SMG48504.1"/>
    </source>
</evidence>
<dbReference type="STRING" id="188872.SAMN03080602_03761"/>
<evidence type="ECO:0000313" key="3">
    <source>
        <dbReference type="Proteomes" id="UP000193420"/>
    </source>
</evidence>
<dbReference type="Proteomes" id="UP000193420">
    <property type="component" value="Unassembled WGS sequence"/>
</dbReference>
<accession>A0A1X7L4W4</accession>
<dbReference type="EMBL" id="FXAO01000009">
    <property type="protein sequence ID" value="SMG48504.1"/>
    <property type="molecule type" value="Genomic_DNA"/>
</dbReference>
<dbReference type="PROSITE" id="PS51257">
    <property type="entry name" value="PROKAR_LIPOPROTEIN"/>
    <property type="match status" value="1"/>
</dbReference>
<reference evidence="3" key="1">
    <citation type="submission" date="2017-04" db="EMBL/GenBank/DDBJ databases">
        <authorList>
            <person name="Varghese N."/>
            <person name="Submissions S."/>
        </authorList>
    </citation>
    <scope>NUCLEOTIDE SEQUENCE [LARGE SCALE GENOMIC DNA]</scope>
    <source>
        <strain evidence="3">DSM 19835</strain>
    </source>
</reference>
<dbReference type="RefSeq" id="WP_085500452.1">
    <property type="nucleotide sequence ID" value="NZ_FXAO01000009.1"/>
</dbReference>
<keyword evidence="3" id="KW-1185">Reference proteome</keyword>
<name>A0A1X7L4W4_9FLAO</name>
<protein>
    <submittedName>
        <fullName evidence="2">Uncharacterized protein</fullName>
    </submittedName>
</protein>
<dbReference type="OrthoDB" id="1452576at2"/>
<feature type="region of interest" description="Disordered" evidence="1">
    <location>
        <begin position="27"/>
        <end position="80"/>
    </location>
</feature>